<evidence type="ECO:0000313" key="1">
    <source>
        <dbReference type="EMBL" id="QOQ34382.1"/>
    </source>
</evidence>
<organism evidence="1">
    <name type="scientific">Erinaceus amurensis coronavirus</name>
    <dbReference type="NCBI Taxonomy" id="2778965"/>
    <lineage>
        <taxon>Viruses</taxon>
        <taxon>Riboviria</taxon>
        <taxon>Orthornavirae</taxon>
        <taxon>Pisuviricota</taxon>
        <taxon>Pisoniviricetes</taxon>
        <taxon>Nidovirales</taxon>
        <taxon>Cornidovirineae</taxon>
        <taxon>Coronaviridae</taxon>
    </lineage>
</organism>
<dbReference type="EMBL" id="MN879331">
    <property type="protein sequence ID" value="QOQ34382.1"/>
    <property type="molecule type" value="Genomic_RNA"/>
</dbReference>
<protein>
    <submittedName>
        <fullName evidence="1">Uncharacterized protein</fullName>
    </submittedName>
</protein>
<reference evidence="1" key="1">
    <citation type="submission" date="2019-12" db="EMBL/GenBank/DDBJ databases">
        <authorList>
            <person name="Yang L."/>
            <person name="Zhu C."/>
            <person name="Tan W."/>
        </authorList>
    </citation>
    <scope>NUCLEOTIDE SEQUENCE</scope>
    <source>
        <strain evidence="1">Cw_6</strain>
    </source>
</reference>
<accession>A0A7M1I5Z8</accession>
<name>A0A7M1I5Z8_9NIDO</name>
<sequence length="103" mass="11359">MQCKGLCFFIACNLFLTSLAKPYIPEHCGNFEGALLQACIQSALTDATGSYTNTKVLYPVFEGISVEYYDVTPERHATPGDEHVQVNELDELHFSAKPSLAEV</sequence>
<proteinExistence type="predicted"/>